<evidence type="ECO:0000256" key="3">
    <source>
        <dbReference type="ARBA" id="ARBA00036807"/>
    </source>
</evidence>
<evidence type="ECO:0000259" key="8">
    <source>
        <dbReference type="PROSITE" id="PS50275"/>
    </source>
</evidence>
<dbReference type="GO" id="GO:0043812">
    <property type="term" value="F:phosphatidylinositol-4-phosphate phosphatase activity"/>
    <property type="evidence" value="ECO:0007669"/>
    <property type="project" value="TreeGrafter"/>
</dbReference>
<dbReference type="GO" id="GO:0046856">
    <property type="term" value="P:phosphatidylinositol dephosphorylation"/>
    <property type="evidence" value="ECO:0007669"/>
    <property type="project" value="TreeGrafter"/>
</dbReference>
<gene>
    <name evidence="9" type="ORF">HJG63_018779</name>
</gene>
<dbReference type="PROSITE" id="PS50275">
    <property type="entry name" value="SAC"/>
    <property type="match status" value="1"/>
</dbReference>
<dbReference type="Proteomes" id="UP000593571">
    <property type="component" value="Unassembled WGS sequence"/>
</dbReference>
<comment type="catalytic activity">
    <reaction evidence="3">
        <text>a 1,2-diacyl-sn-glycero-3-phospho-(1D-myo-inositol 4-phosphate) + H2O = a 1,2-diacyl-sn-glycero-3-phospho-(1D-myo-inositol) + phosphate</text>
        <dbReference type="Rhea" id="RHEA:55652"/>
        <dbReference type="ChEBI" id="CHEBI:15377"/>
        <dbReference type="ChEBI" id="CHEBI:43474"/>
        <dbReference type="ChEBI" id="CHEBI:57880"/>
        <dbReference type="ChEBI" id="CHEBI:58178"/>
    </reaction>
    <physiologicalReaction direction="left-to-right" evidence="3">
        <dbReference type="Rhea" id="RHEA:55653"/>
    </physiologicalReaction>
</comment>
<evidence type="ECO:0000256" key="4">
    <source>
        <dbReference type="ARBA" id="ARBA00040795"/>
    </source>
</evidence>
<evidence type="ECO:0000256" key="5">
    <source>
        <dbReference type="ARBA" id="ARBA00041396"/>
    </source>
</evidence>
<sequence length="191" mass="21212">MINFDFHQFAKGGKLEKLENLLRPQLKLHWEDFDVFAQGEDVSPRFQKGTLRMNCLDCLDRTNTVQSFLALEVLHLQLESLGLSSKPVADRCVESFKAMWSLNGHSLSKMFTCRSCRPTASSSRASPAAAAAAFLHTGPTGARAFHHRLSRALRPLQALRPMAPGGQSQRRRPFRGITKIPSGAFSSTLNC</sequence>
<evidence type="ECO:0000256" key="7">
    <source>
        <dbReference type="SAM" id="MobiDB-lite"/>
    </source>
</evidence>
<feature type="domain" description="SAC" evidence="8">
    <location>
        <begin position="1"/>
        <end position="113"/>
    </location>
</feature>
<dbReference type="PANTHER" id="PTHR45662:SF2">
    <property type="entry name" value="PHOSPHATIDYLINOSITOL-3-PHOSPHATASE SAC1"/>
    <property type="match status" value="1"/>
</dbReference>
<dbReference type="EC" id="3.1.3.64" evidence="1"/>
<evidence type="ECO:0000313" key="9">
    <source>
        <dbReference type="EMBL" id="KAF6508400.1"/>
    </source>
</evidence>
<proteinExistence type="predicted"/>
<keyword evidence="10" id="KW-1185">Reference proteome</keyword>
<feature type="region of interest" description="Disordered" evidence="7">
    <location>
        <begin position="156"/>
        <end position="176"/>
    </location>
</feature>
<dbReference type="InterPro" id="IPR002013">
    <property type="entry name" value="SAC_dom"/>
</dbReference>
<dbReference type="GO" id="GO:0004438">
    <property type="term" value="F:phosphatidylinositol-3-phosphate phosphatase activity"/>
    <property type="evidence" value="ECO:0007669"/>
    <property type="project" value="UniProtKB-EC"/>
</dbReference>
<name>A0A7J8KHR0_ROUAE</name>
<accession>A0A7J8KHR0</accession>
<dbReference type="EMBL" id="JACASE010000001">
    <property type="protein sequence ID" value="KAF6508400.1"/>
    <property type="molecule type" value="Genomic_DNA"/>
</dbReference>
<evidence type="ECO:0000256" key="1">
    <source>
        <dbReference type="ARBA" id="ARBA00013038"/>
    </source>
</evidence>
<evidence type="ECO:0000256" key="2">
    <source>
        <dbReference type="ARBA" id="ARBA00036631"/>
    </source>
</evidence>
<organism evidence="9 10">
    <name type="scientific">Rousettus aegyptiacus</name>
    <name type="common">Egyptian fruit bat</name>
    <name type="synonym">Pteropus aegyptiacus</name>
    <dbReference type="NCBI Taxonomy" id="9407"/>
    <lineage>
        <taxon>Eukaryota</taxon>
        <taxon>Metazoa</taxon>
        <taxon>Chordata</taxon>
        <taxon>Craniata</taxon>
        <taxon>Vertebrata</taxon>
        <taxon>Euteleostomi</taxon>
        <taxon>Mammalia</taxon>
        <taxon>Eutheria</taxon>
        <taxon>Laurasiatheria</taxon>
        <taxon>Chiroptera</taxon>
        <taxon>Yinpterochiroptera</taxon>
        <taxon>Pteropodoidea</taxon>
        <taxon>Pteropodidae</taxon>
        <taxon>Rousettinae</taxon>
        <taxon>Rousettus</taxon>
    </lineage>
</organism>
<reference evidence="9 10" key="1">
    <citation type="journal article" date="2020" name="Nature">
        <title>Six reference-quality genomes reveal evolution of bat adaptations.</title>
        <authorList>
            <person name="Jebb D."/>
            <person name="Huang Z."/>
            <person name="Pippel M."/>
            <person name="Hughes G.M."/>
            <person name="Lavrichenko K."/>
            <person name="Devanna P."/>
            <person name="Winkler S."/>
            <person name="Jermiin L.S."/>
            <person name="Skirmuntt E.C."/>
            <person name="Katzourakis A."/>
            <person name="Burkitt-Gray L."/>
            <person name="Ray D.A."/>
            <person name="Sullivan K.A.M."/>
            <person name="Roscito J.G."/>
            <person name="Kirilenko B.M."/>
            <person name="Davalos L.M."/>
            <person name="Corthals A.P."/>
            <person name="Power M.L."/>
            <person name="Jones G."/>
            <person name="Ransome R.D."/>
            <person name="Dechmann D.K.N."/>
            <person name="Locatelli A.G."/>
            <person name="Puechmaille S.J."/>
            <person name="Fedrigo O."/>
            <person name="Jarvis E.D."/>
            <person name="Hiller M."/>
            <person name="Vernes S.C."/>
            <person name="Myers E.W."/>
            <person name="Teeling E.C."/>
        </authorList>
    </citation>
    <scope>NUCLEOTIDE SEQUENCE [LARGE SCALE GENOMIC DNA]</scope>
    <source>
        <strain evidence="9">MRouAeg1</strain>
        <tissue evidence="9">Muscle</tissue>
    </source>
</reference>
<dbReference type="AlphaFoldDB" id="A0A7J8KHR0"/>
<protein>
    <recommendedName>
        <fullName evidence="4">Phosphatidylinositol-3-phosphatase SAC1</fullName>
        <ecNumber evidence="1">3.1.3.64</ecNumber>
    </recommendedName>
    <alternativeName>
        <fullName evidence="6">Phosphatidylinositol-4-phosphate phosphatase</fullName>
    </alternativeName>
    <alternativeName>
        <fullName evidence="5">Suppressor of actin mutations 1-like protein</fullName>
    </alternativeName>
</protein>
<evidence type="ECO:0000256" key="6">
    <source>
        <dbReference type="ARBA" id="ARBA00041911"/>
    </source>
</evidence>
<evidence type="ECO:0000313" key="10">
    <source>
        <dbReference type="Proteomes" id="UP000593571"/>
    </source>
</evidence>
<comment type="caution">
    <text evidence="9">The sequence shown here is derived from an EMBL/GenBank/DDBJ whole genome shotgun (WGS) entry which is preliminary data.</text>
</comment>
<comment type="catalytic activity">
    <reaction evidence="2">
        <text>a 1,2-diacyl-sn-glycero-3-phospho-(1D-myo-inositol-3-phosphate) + H2O = a 1,2-diacyl-sn-glycero-3-phospho-(1D-myo-inositol) + phosphate</text>
        <dbReference type="Rhea" id="RHEA:12316"/>
        <dbReference type="ChEBI" id="CHEBI:15377"/>
        <dbReference type="ChEBI" id="CHEBI:43474"/>
        <dbReference type="ChEBI" id="CHEBI:57880"/>
        <dbReference type="ChEBI" id="CHEBI:58088"/>
        <dbReference type="EC" id="3.1.3.64"/>
    </reaction>
    <physiologicalReaction direction="left-to-right" evidence="2">
        <dbReference type="Rhea" id="RHEA:12317"/>
    </physiologicalReaction>
</comment>
<dbReference type="PANTHER" id="PTHR45662">
    <property type="entry name" value="PHOSPHATIDYLINOSITIDE PHOSPHATASE SAC1"/>
    <property type="match status" value="1"/>
</dbReference>
<dbReference type="GO" id="GO:0005783">
    <property type="term" value="C:endoplasmic reticulum"/>
    <property type="evidence" value="ECO:0007669"/>
    <property type="project" value="TreeGrafter"/>
</dbReference>